<dbReference type="PANTHER" id="PTHR43563">
    <property type="entry name" value="AMINE OXIDASE"/>
    <property type="match status" value="1"/>
</dbReference>
<evidence type="ECO:0000259" key="5">
    <source>
        <dbReference type="Pfam" id="PF01593"/>
    </source>
</evidence>
<feature type="binding site" evidence="4">
    <location>
        <position position="354"/>
    </location>
    <ligand>
        <name>substrate</name>
    </ligand>
</feature>
<evidence type="ECO:0000256" key="4">
    <source>
        <dbReference type="PIRSR" id="PIRSR601613-1"/>
    </source>
</evidence>
<reference evidence="6 7" key="1">
    <citation type="submission" date="2018-10" db="EMBL/GenBank/DDBJ databases">
        <title>Propionibacterium australiense Genome Sequencing and Assembly.</title>
        <authorList>
            <person name="Bernier A.-M."/>
            <person name="Bernard K."/>
        </authorList>
    </citation>
    <scope>NUCLEOTIDE SEQUENCE [LARGE SCALE GENOMIC DNA]</scope>
    <source>
        <strain evidence="6 7">NML98A078</strain>
    </source>
</reference>
<keyword evidence="3" id="KW-0560">Oxidoreductase</keyword>
<dbReference type="EMBL" id="RCIW01000008">
    <property type="protein sequence ID" value="RLP10192.1"/>
    <property type="molecule type" value="Genomic_DNA"/>
</dbReference>
<dbReference type="Gene3D" id="1.10.405.10">
    <property type="entry name" value="Guanine Nucleotide Dissociation Inhibitor, domain 1"/>
    <property type="match status" value="1"/>
</dbReference>
<feature type="binding site" evidence="4">
    <location>
        <position position="437"/>
    </location>
    <ligand>
        <name>FAD</name>
        <dbReference type="ChEBI" id="CHEBI:57692"/>
    </ligand>
</feature>
<dbReference type="InterPro" id="IPR001613">
    <property type="entry name" value="Flavin_amine_oxidase"/>
</dbReference>
<feature type="domain" description="Amine oxidase" evidence="5">
    <location>
        <begin position="27"/>
        <end position="461"/>
    </location>
</feature>
<evidence type="ECO:0000313" key="6">
    <source>
        <dbReference type="EMBL" id="RLP10192.1"/>
    </source>
</evidence>
<comment type="cofactor">
    <cofactor evidence="1">
        <name>FAD</name>
        <dbReference type="ChEBI" id="CHEBI:57692"/>
    </cofactor>
</comment>
<feature type="binding site" evidence="4">
    <location>
        <begin position="47"/>
        <end position="48"/>
    </location>
    <ligand>
        <name>FAD</name>
        <dbReference type="ChEBI" id="CHEBI:57692"/>
    </ligand>
</feature>
<evidence type="ECO:0000256" key="1">
    <source>
        <dbReference type="ARBA" id="ARBA00001974"/>
    </source>
</evidence>
<dbReference type="AlphaFoldDB" id="A0A8B3FMF0"/>
<feature type="binding site" evidence="4">
    <location>
        <position position="248"/>
    </location>
    <ligand>
        <name>FAD</name>
        <dbReference type="ChEBI" id="CHEBI:57692"/>
    </ligand>
</feature>
<dbReference type="Pfam" id="PF01593">
    <property type="entry name" value="Amino_oxidase"/>
    <property type="match status" value="1"/>
</dbReference>
<evidence type="ECO:0000313" key="7">
    <source>
        <dbReference type="Proteomes" id="UP000279336"/>
    </source>
</evidence>
<dbReference type="GO" id="GO:0016491">
    <property type="term" value="F:oxidoreductase activity"/>
    <property type="evidence" value="ECO:0007669"/>
    <property type="project" value="UniProtKB-KW"/>
</dbReference>
<dbReference type="InterPro" id="IPR036188">
    <property type="entry name" value="FAD/NAD-bd_sf"/>
</dbReference>
<evidence type="ECO:0000256" key="3">
    <source>
        <dbReference type="ARBA" id="ARBA00023002"/>
    </source>
</evidence>
<dbReference type="InterPro" id="IPR050703">
    <property type="entry name" value="Flavin_MAO"/>
</dbReference>
<comment type="similarity">
    <text evidence="2">Belongs to the flavin monoamine oxidase family.</text>
</comment>
<proteinExistence type="inferred from homology"/>
<accession>A0A8B3FMF0</accession>
<dbReference type="OrthoDB" id="337830at2"/>
<dbReference type="Gene3D" id="3.50.50.60">
    <property type="entry name" value="FAD/NAD(P)-binding domain"/>
    <property type="match status" value="1"/>
</dbReference>
<dbReference type="SUPFAM" id="SSF51905">
    <property type="entry name" value="FAD/NAD(P)-binding domain"/>
    <property type="match status" value="1"/>
</dbReference>
<dbReference type="PRINTS" id="PR00757">
    <property type="entry name" value="AMINEOXDASEF"/>
</dbReference>
<protein>
    <submittedName>
        <fullName evidence="6">FAD-dependent oxidoreductase</fullName>
    </submittedName>
</protein>
<sequence length="469" mass="51395">MSSKCLKFISGAQEGKVLDCVVVGAGFAGLTATKELIERGYDVALVEARDRVGGRVVSATLSGGEVIDLGGQWVAPSHDRMLELVKDAGLELIPANPGMLTLVQHGEIRNVAQSDSDDDARTPFAVADLGQGLMRLRRLAERAGQDDVWAEANAVWLDQSIDRWIVSNLRTPTGRRDIRAAMKAVFESPLDKISLRQALGKVREGIDMENLIAANGDIGQARVRGGLAQLPERMAAEIGDRLRYRFVVEHIEQDEDHVVVHPMFGEPLEARTVILALPPWLAIRIRVTPPLADWREGAVRKVGAGNVIKCYLVYERPWWRDKGLSGQMSADEGAVRVTFDCTDDPDGRGVLMGFFEGAEASMLAKFSRSMRERVFKDMLVDVFGPQAAHPLEYIDIDWAAEEFTRGSHGAHFAPGVWNVTGAELGVPCGRIYFAGAEYASKFNGYMEGAVRSAHETAQSVIVRINEKTA</sequence>
<comment type="caution">
    <text evidence="6">The sequence shown here is derived from an EMBL/GenBank/DDBJ whole genome shotgun (WGS) entry which is preliminary data.</text>
</comment>
<gene>
    <name evidence="6" type="ORF">D7U36_06380</name>
</gene>
<organism evidence="6 7">
    <name type="scientific">Propionibacterium australiense</name>
    <dbReference type="NCBI Taxonomy" id="119981"/>
    <lineage>
        <taxon>Bacteria</taxon>
        <taxon>Bacillati</taxon>
        <taxon>Actinomycetota</taxon>
        <taxon>Actinomycetes</taxon>
        <taxon>Propionibacteriales</taxon>
        <taxon>Propionibacteriaceae</taxon>
        <taxon>Propionibacterium</taxon>
    </lineage>
</organism>
<dbReference type="InterPro" id="IPR002937">
    <property type="entry name" value="Amino_oxidase"/>
</dbReference>
<dbReference type="SUPFAM" id="SSF54373">
    <property type="entry name" value="FAD-linked reductases, C-terminal domain"/>
    <property type="match status" value="1"/>
</dbReference>
<dbReference type="PANTHER" id="PTHR43563:SF1">
    <property type="entry name" value="AMINE OXIDASE [FLAVIN-CONTAINING] B"/>
    <property type="match status" value="1"/>
</dbReference>
<name>A0A8B3FMF0_9ACTN</name>
<evidence type="ECO:0000256" key="2">
    <source>
        <dbReference type="ARBA" id="ARBA00005995"/>
    </source>
</evidence>
<dbReference type="Proteomes" id="UP000279336">
    <property type="component" value="Unassembled WGS sequence"/>
</dbReference>
<dbReference type="Gene3D" id="3.90.660.10">
    <property type="match status" value="1"/>
</dbReference>